<feature type="chain" id="PRO_5045287355" evidence="1">
    <location>
        <begin position="23"/>
        <end position="183"/>
    </location>
</feature>
<reference evidence="2 3" key="1">
    <citation type="submission" date="2022-06" db="EMBL/GenBank/DDBJ databases">
        <authorList>
            <person name="Xuan X."/>
        </authorList>
    </citation>
    <scope>NUCLEOTIDE SEQUENCE [LARGE SCALE GENOMIC DNA]</scope>
    <source>
        <strain evidence="2 3">2V75</strain>
    </source>
</reference>
<dbReference type="Pfam" id="PF14595">
    <property type="entry name" value="Thioredoxin_9"/>
    <property type="match status" value="1"/>
</dbReference>
<keyword evidence="3" id="KW-1185">Reference proteome</keyword>
<feature type="signal peptide" evidence="1">
    <location>
        <begin position="1"/>
        <end position="22"/>
    </location>
</feature>
<dbReference type="Proteomes" id="UP001206312">
    <property type="component" value="Unassembled WGS sequence"/>
</dbReference>
<dbReference type="CDD" id="cd02947">
    <property type="entry name" value="TRX_family"/>
    <property type="match status" value="1"/>
</dbReference>
<sequence>MKPFLKPLAAVVSALLLAIACAEKPKHTAVRLPDGETVMLVGTASLDSLSNPPFDAWFRPNYEAAQPAPEKINALKPLLEGVQIRVFAATWCKDSRLLVPRLIKVLEQAGYPRQEVEVIVLSREKTTPLHEEEGYDIINVPTLIFYRDGEELNRIVEYAIEDLESDMLKILSGEPYQNPYDWD</sequence>
<dbReference type="SUPFAM" id="SSF52833">
    <property type="entry name" value="Thioredoxin-like"/>
    <property type="match status" value="1"/>
</dbReference>
<name>A0ABT1AXP6_9FLAO</name>
<evidence type="ECO:0000313" key="3">
    <source>
        <dbReference type="Proteomes" id="UP001206312"/>
    </source>
</evidence>
<dbReference type="PROSITE" id="PS51257">
    <property type="entry name" value="PROKAR_LIPOPROTEIN"/>
    <property type="match status" value="1"/>
</dbReference>
<gene>
    <name evidence="2" type="ORF">NG653_08100</name>
</gene>
<evidence type="ECO:0000256" key="1">
    <source>
        <dbReference type="SAM" id="SignalP"/>
    </source>
</evidence>
<protein>
    <submittedName>
        <fullName evidence="2">Thioredoxin family protein</fullName>
    </submittedName>
</protein>
<dbReference type="EMBL" id="JAMXIB010000005">
    <property type="protein sequence ID" value="MCO5724818.1"/>
    <property type="molecule type" value="Genomic_DNA"/>
</dbReference>
<evidence type="ECO:0000313" key="2">
    <source>
        <dbReference type="EMBL" id="MCO5724818.1"/>
    </source>
</evidence>
<keyword evidence="1" id="KW-0732">Signal</keyword>
<organism evidence="2 3">
    <name type="scientific">Robiginitalea marina</name>
    <dbReference type="NCBI Taxonomy" id="2954105"/>
    <lineage>
        <taxon>Bacteria</taxon>
        <taxon>Pseudomonadati</taxon>
        <taxon>Bacteroidota</taxon>
        <taxon>Flavobacteriia</taxon>
        <taxon>Flavobacteriales</taxon>
        <taxon>Flavobacteriaceae</taxon>
        <taxon>Robiginitalea</taxon>
    </lineage>
</organism>
<dbReference type="Gene3D" id="3.40.30.10">
    <property type="entry name" value="Glutaredoxin"/>
    <property type="match status" value="1"/>
</dbReference>
<dbReference type="InterPro" id="IPR036249">
    <property type="entry name" value="Thioredoxin-like_sf"/>
</dbReference>
<accession>A0ABT1AXP6</accession>
<dbReference type="RefSeq" id="WP_252741192.1">
    <property type="nucleotide sequence ID" value="NZ_JAMXIB010000005.1"/>
</dbReference>
<comment type="caution">
    <text evidence="2">The sequence shown here is derived from an EMBL/GenBank/DDBJ whole genome shotgun (WGS) entry which is preliminary data.</text>
</comment>
<proteinExistence type="predicted"/>